<protein>
    <submittedName>
        <fullName evidence="2">Uncharacterized protein</fullName>
    </submittedName>
</protein>
<name>A0A8T2TEZ1_CERRI</name>
<evidence type="ECO:0000256" key="1">
    <source>
        <dbReference type="SAM" id="MobiDB-lite"/>
    </source>
</evidence>
<dbReference type="AlphaFoldDB" id="A0A8T2TEZ1"/>
<feature type="compositionally biased region" description="Basic and acidic residues" evidence="1">
    <location>
        <begin position="108"/>
        <end position="122"/>
    </location>
</feature>
<keyword evidence="3" id="KW-1185">Reference proteome</keyword>
<comment type="caution">
    <text evidence="2">The sequence shown here is derived from an EMBL/GenBank/DDBJ whole genome shotgun (WGS) entry which is preliminary data.</text>
</comment>
<dbReference type="EMBL" id="CM035418">
    <property type="protein sequence ID" value="KAH7421142.1"/>
    <property type="molecule type" value="Genomic_DNA"/>
</dbReference>
<accession>A0A8T2TEZ1</accession>
<gene>
    <name evidence="2" type="ORF">KP509_13G042100</name>
</gene>
<organism evidence="2 3">
    <name type="scientific">Ceratopteris richardii</name>
    <name type="common">Triangle waterfern</name>
    <dbReference type="NCBI Taxonomy" id="49495"/>
    <lineage>
        <taxon>Eukaryota</taxon>
        <taxon>Viridiplantae</taxon>
        <taxon>Streptophyta</taxon>
        <taxon>Embryophyta</taxon>
        <taxon>Tracheophyta</taxon>
        <taxon>Polypodiopsida</taxon>
        <taxon>Polypodiidae</taxon>
        <taxon>Polypodiales</taxon>
        <taxon>Pteridineae</taxon>
        <taxon>Pteridaceae</taxon>
        <taxon>Parkerioideae</taxon>
        <taxon>Ceratopteris</taxon>
    </lineage>
</organism>
<feature type="region of interest" description="Disordered" evidence="1">
    <location>
        <begin position="73"/>
        <end position="122"/>
    </location>
</feature>
<proteinExistence type="predicted"/>
<sequence length="122" mass="13976">MSGMVRFRDDYRKEVMLLLNVRAIHVSLHCRSMVISASISFTNDCKTNAHATTSFWNKKDRLLQSPKLWTQREAEECGQARTESAINGPPPTRSYKINNAGRYVRTSASREDPRSLRMIADE</sequence>
<evidence type="ECO:0000313" key="3">
    <source>
        <dbReference type="Proteomes" id="UP000825935"/>
    </source>
</evidence>
<evidence type="ECO:0000313" key="2">
    <source>
        <dbReference type="EMBL" id="KAH7421142.1"/>
    </source>
</evidence>
<reference evidence="2" key="1">
    <citation type="submission" date="2021-08" db="EMBL/GenBank/DDBJ databases">
        <title>WGS assembly of Ceratopteris richardii.</title>
        <authorList>
            <person name="Marchant D.B."/>
            <person name="Chen G."/>
            <person name="Jenkins J."/>
            <person name="Shu S."/>
            <person name="Leebens-Mack J."/>
            <person name="Grimwood J."/>
            <person name="Schmutz J."/>
            <person name="Soltis P."/>
            <person name="Soltis D."/>
            <person name="Chen Z.-H."/>
        </authorList>
    </citation>
    <scope>NUCLEOTIDE SEQUENCE</scope>
    <source>
        <strain evidence="2">Whitten #5841</strain>
        <tissue evidence="2">Leaf</tissue>
    </source>
</reference>
<dbReference type="Proteomes" id="UP000825935">
    <property type="component" value="Chromosome 13"/>
</dbReference>